<sequence>MTIKSLSLLAATLWFSISPSVAQDFNFQEILPEHFDKANIIEEEDYNVWGTNILKGKDGKYHAIYSRWPKGRGHHGWVTHSEIAHAVSDKLTGPYVFKNLVLPARGKDFWDGDCTHNPTSWSTMESTIYTTWATAAAVIGTRLQTITCHRLSTKSGG</sequence>
<evidence type="ECO:0000313" key="3">
    <source>
        <dbReference type="Proteomes" id="UP000617628"/>
    </source>
</evidence>
<comment type="caution">
    <text evidence="2">The sequence shown here is derived from an EMBL/GenBank/DDBJ whole genome shotgun (WGS) entry which is preliminary data.</text>
</comment>
<dbReference type="InterPro" id="IPR023296">
    <property type="entry name" value="Glyco_hydro_beta-prop_sf"/>
</dbReference>
<organism evidence="2 3">
    <name type="scientific">Pelagicoccus mobilis</name>
    <dbReference type="NCBI Taxonomy" id="415221"/>
    <lineage>
        <taxon>Bacteria</taxon>
        <taxon>Pseudomonadati</taxon>
        <taxon>Verrucomicrobiota</taxon>
        <taxon>Opitutia</taxon>
        <taxon>Puniceicoccales</taxon>
        <taxon>Pelagicoccaceae</taxon>
        <taxon>Pelagicoccus</taxon>
    </lineage>
</organism>
<keyword evidence="3" id="KW-1185">Reference proteome</keyword>
<feature type="chain" id="PRO_5037979400" evidence="1">
    <location>
        <begin position="23"/>
        <end position="157"/>
    </location>
</feature>
<proteinExistence type="predicted"/>
<keyword evidence="1" id="KW-0732">Signal</keyword>
<dbReference type="RefSeq" id="WP_200357163.1">
    <property type="nucleotide sequence ID" value="NZ_JAENIL010000038.1"/>
</dbReference>
<dbReference type="SUPFAM" id="SSF75005">
    <property type="entry name" value="Arabinanase/levansucrase/invertase"/>
    <property type="match status" value="1"/>
</dbReference>
<dbReference type="Proteomes" id="UP000617628">
    <property type="component" value="Unassembled WGS sequence"/>
</dbReference>
<dbReference type="Gene3D" id="2.115.10.20">
    <property type="entry name" value="Glycosyl hydrolase domain, family 43"/>
    <property type="match status" value="1"/>
</dbReference>
<name>A0A934S3X9_9BACT</name>
<reference evidence="2" key="1">
    <citation type="submission" date="2021-01" db="EMBL/GenBank/DDBJ databases">
        <title>Modified the classification status of verrucomicrobia.</title>
        <authorList>
            <person name="Feng X."/>
        </authorList>
    </citation>
    <scope>NUCLEOTIDE SEQUENCE</scope>
    <source>
        <strain evidence="2">KCTC 13126</strain>
    </source>
</reference>
<dbReference type="EMBL" id="JAENIL010000038">
    <property type="protein sequence ID" value="MBK1878949.1"/>
    <property type="molecule type" value="Genomic_DNA"/>
</dbReference>
<feature type="signal peptide" evidence="1">
    <location>
        <begin position="1"/>
        <end position="22"/>
    </location>
</feature>
<evidence type="ECO:0000256" key="1">
    <source>
        <dbReference type="SAM" id="SignalP"/>
    </source>
</evidence>
<dbReference type="AlphaFoldDB" id="A0A934S3X9"/>
<evidence type="ECO:0000313" key="2">
    <source>
        <dbReference type="EMBL" id="MBK1878949.1"/>
    </source>
</evidence>
<accession>A0A934S3X9</accession>
<protein>
    <submittedName>
        <fullName evidence="2">Uncharacterized protein</fullName>
    </submittedName>
</protein>
<gene>
    <name evidence="2" type="ORF">JIN87_18845</name>
</gene>